<organism evidence="1 2">
    <name type="scientific">Microbacterium proteolyticum</name>
    <dbReference type="NCBI Taxonomy" id="1572644"/>
    <lineage>
        <taxon>Bacteria</taxon>
        <taxon>Bacillati</taxon>
        <taxon>Actinomycetota</taxon>
        <taxon>Actinomycetes</taxon>
        <taxon>Micrococcales</taxon>
        <taxon>Microbacteriaceae</taxon>
        <taxon>Microbacterium</taxon>
    </lineage>
</organism>
<proteinExistence type="predicted"/>
<dbReference type="EMBL" id="JACHXY010000002">
    <property type="protein sequence ID" value="MBB3158188.1"/>
    <property type="molecule type" value="Genomic_DNA"/>
</dbReference>
<reference evidence="1 2" key="1">
    <citation type="submission" date="2020-08" db="EMBL/GenBank/DDBJ databases">
        <title>Genomic Encyclopedia of Type Strains, Phase III (KMG-III): the genomes of soil and plant-associated and newly described type strains.</title>
        <authorList>
            <person name="Whitman W."/>
        </authorList>
    </citation>
    <scope>NUCLEOTIDE SEQUENCE [LARGE SCALE GENOMIC DNA]</scope>
    <source>
        <strain evidence="1 2">CECT 8356</strain>
    </source>
</reference>
<accession>A0A7W5CI86</accession>
<evidence type="ECO:0000313" key="1">
    <source>
        <dbReference type="EMBL" id="MBB3158188.1"/>
    </source>
</evidence>
<name>A0A7W5CI86_9MICO</name>
<comment type="caution">
    <text evidence="1">The sequence shown here is derived from an EMBL/GenBank/DDBJ whole genome shotgun (WGS) entry which is preliminary data.</text>
</comment>
<dbReference type="RefSeq" id="WP_183419646.1">
    <property type="nucleotide sequence ID" value="NZ_JACHXY010000002.1"/>
</dbReference>
<dbReference type="Proteomes" id="UP000543579">
    <property type="component" value="Unassembled WGS sequence"/>
</dbReference>
<gene>
    <name evidence="1" type="ORF">FHS07_001884</name>
</gene>
<dbReference type="AlphaFoldDB" id="A0A7W5CI86"/>
<protein>
    <submittedName>
        <fullName evidence="1">Uncharacterized protein</fullName>
    </submittedName>
</protein>
<evidence type="ECO:0000313" key="2">
    <source>
        <dbReference type="Proteomes" id="UP000543579"/>
    </source>
</evidence>
<sequence>MRDGAPDEVLAGSPVWWARVTSWLGGQILAAQIPIQSGRVTAKADREVIEELSLTVPRFAAPAPGDDAFDWRPGGDARHPLARFGQQLDVSIVVESVVTSQVWETRIGRYQVKSWDDDDEGTISVKAESLLARPRDDKMLTLVSPVGSLMTEARRLAPAGMGVSFDSALVDRPCPPAMSWSKNRLENLQEIANAWPALLRVDSWGQIRYRAPLPEIPNPVIRLKDGEGGTLISAPRADSRVGVPNVVVASTGNTSGADVQGVAALTSGPMSINGDYGVVTKEWSSSLLETEAQAEAAARNMLEAGSRPAQSVPVRLAPDPRVEIDDPISVARGDDPPLWGWVTAWDLPLTADGGDMRIDVGVSG</sequence>